<organism evidence="1 2">
    <name type="scientific">Acidisarcina polymorpha</name>
    <dbReference type="NCBI Taxonomy" id="2211140"/>
    <lineage>
        <taxon>Bacteria</taxon>
        <taxon>Pseudomonadati</taxon>
        <taxon>Acidobacteriota</taxon>
        <taxon>Terriglobia</taxon>
        <taxon>Terriglobales</taxon>
        <taxon>Acidobacteriaceae</taxon>
        <taxon>Acidisarcina</taxon>
    </lineage>
</organism>
<gene>
    <name evidence="1" type="ORF">ACPOL_4253</name>
</gene>
<dbReference type="KEGG" id="abas:ACPOL_4253"/>
<evidence type="ECO:0000313" key="1">
    <source>
        <dbReference type="EMBL" id="AXC13528.1"/>
    </source>
</evidence>
<protein>
    <submittedName>
        <fullName evidence="1">Uncharacterized protein</fullName>
    </submittedName>
</protein>
<sequence length="51" mass="5547">MLMKGGLAHAYATELQRPTAKDIVERIVNKVAAEGSAFEIPGVGSRHLQVW</sequence>
<accession>A0A2Z5G350</accession>
<keyword evidence="2" id="KW-1185">Reference proteome</keyword>
<reference evidence="1 2" key="1">
    <citation type="journal article" date="2018" name="Front. Microbiol.">
        <title>Hydrolytic Capabilities as a Key to Environmental Success: Chitinolytic and Cellulolytic Acidobacteria From Acidic Sub-arctic Soils and Boreal Peatlands.</title>
        <authorList>
            <person name="Belova S.E."/>
            <person name="Ravin N.V."/>
            <person name="Pankratov T.A."/>
            <person name="Rakitin A.L."/>
            <person name="Ivanova A.A."/>
            <person name="Beletsky A.V."/>
            <person name="Mardanov A.V."/>
            <person name="Sinninghe Damste J.S."/>
            <person name="Dedysh S.N."/>
        </authorList>
    </citation>
    <scope>NUCLEOTIDE SEQUENCE [LARGE SCALE GENOMIC DNA]</scope>
    <source>
        <strain evidence="1 2">SBC82</strain>
    </source>
</reference>
<dbReference type="Proteomes" id="UP000253606">
    <property type="component" value="Chromosome"/>
</dbReference>
<proteinExistence type="predicted"/>
<evidence type="ECO:0000313" key="2">
    <source>
        <dbReference type="Proteomes" id="UP000253606"/>
    </source>
</evidence>
<dbReference type="EMBL" id="CP030840">
    <property type="protein sequence ID" value="AXC13528.1"/>
    <property type="molecule type" value="Genomic_DNA"/>
</dbReference>
<dbReference type="AlphaFoldDB" id="A0A2Z5G350"/>
<name>A0A2Z5G350_9BACT</name>